<dbReference type="CDD" id="cd03255">
    <property type="entry name" value="ABC_MJ0796_LolCDE_FtsE"/>
    <property type="match status" value="1"/>
</dbReference>
<dbReference type="InterPro" id="IPR017911">
    <property type="entry name" value="MacB-like_ATP-bd"/>
</dbReference>
<sequence length="226" mass="24615">MILQLSHISKLYKNGDATVQAVDDVSLTIDEGEFVAVRGPSGCGKSTLLLIAGGLLSPTGGTVQVANVSPYQISPNQRAMFRAENVGFVFQQFHLIPYLSVMNNILAPTLAISGESKLEKTKQAENLLQQFGLEERQHHLPSQLSIGERQRTALARALLNNPKLLLADEPTGNLDSENAEIVLKHLQEFASNGGAVLLVTHDDRAVSFAQRTIYLRNGKMEESHSS</sequence>
<gene>
    <name evidence="5" type="ORF">MNBD_PLANCTO02-2431</name>
</gene>
<evidence type="ECO:0000313" key="5">
    <source>
        <dbReference type="EMBL" id="VAX37556.1"/>
    </source>
</evidence>
<dbReference type="InterPro" id="IPR003593">
    <property type="entry name" value="AAA+_ATPase"/>
</dbReference>
<dbReference type="GO" id="GO:0016887">
    <property type="term" value="F:ATP hydrolysis activity"/>
    <property type="evidence" value="ECO:0007669"/>
    <property type="project" value="InterPro"/>
</dbReference>
<keyword evidence="3 5" id="KW-0067">ATP-binding</keyword>
<dbReference type="GO" id="GO:0005886">
    <property type="term" value="C:plasma membrane"/>
    <property type="evidence" value="ECO:0007669"/>
    <property type="project" value="TreeGrafter"/>
</dbReference>
<protein>
    <submittedName>
        <fullName evidence="5">Lipoprotein releasing system ATP-binding protein LolD</fullName>
    </submittedName>
</protein>
<accession>A0A3B1D3W9</accession>
<dbReference type="AlphaFoldDB" id="A0A3B1D3W9"/>
<keyword evidence="1" id="KW-0813">Transport</keyword>
<keyword evidence="5" id="KW-0449">Lipoprotein</keyword>
<proteinExistence type="predicted"/>
<dbReference type="InterPro" id="IPR015854">
    <property type="entry name" value="ABC_transpr_LolD-like"/>
</dbReference>
<dbReference type="FunFam" id="3.40.50.300:FF:000032">
    <property type="entry name" value="Export ABC transporter ATP-binding protein"/>
    <property type="match status" value="1"/>
</dbReference>
<dbReference type="GO" id="GO:0098796">
    <property type="term" value="C:membrane protein complex"/>
    <property type="evidence" value="ECO:0007669"/>
    <property type="project" value="UniProtKB-ARBA"/>
</dbReference>
<dbReference type="Pfam" id="PF00005">
    <property type="entry name" value="ABC_tran"/>
    <property type="match status" value="1"/>
</dbReference>
<dbReference type="GO" id="GO:0022857">
    <property type="term" value="F:transmembrane transporter activity"/>
    <property type="evidence" value="ECO:0007669"/>
    <property type="project" value="TreeGrafter"/>
</dbReference>
<dbReference type="SUPFAM" id="SSF52540">
    <property type="entry name" value="P-loop containing nucleoside triphosphate hydrolases"/>
    <property type="match status" value="1"/>
</dbReference>
<evidence type="ECO:0000256" key="3">
    <source>
        <dbReference type="ARBA" id="ARBA00022840"/>
    </source>
</evidence>
<evidence type="ECO:0000256" key="1">
    <source>
        <dbReference type="ARBA" id="ARBA00022448"/>
    </source>
</evidence>
<dbReference type="InterPro" id="IPR027417">
    <property type="entry name" value="P-loop_NTPase"/>
</dbReference>
<dbReference type="EMBL" id="UOGL01000130">
    <property type="protein sequence ID" value="VAX37556.1"/>
    <property type="molecule type" value="Genomic_DNA"/>
</dbReference>
<dbReference type="Gene3D" id="3.40.50.300">
    <property type="entry name" value="P-loop containing nucleotide triphosphate hydrolases"/>
    <property type="match status" value="1"/>
</dbReference>
<dbReference type="PANTHER" id="PTHR24220">
    <property type="entry name" value="IMPORT ATP-BINDING PROTEIN"/>
    <property type="match status" value="1"/>
</dbReference>
<dbReference type="SMART" id="SM00382">
    <property type="entry name" value="AAA"/>
    <property type="match status" value="1"/>
</dbReference>
<dbReference type="InterPro" id="IPR003439">
    <property type="entry name" value="ABC_transporter-like_ATP-bd"/>
</dbReference>
<feature type="domain" description="ABC transporter" evidence="4">
    <location>
        <begin position="3"/>
        <end position="226"/>
    </location>
</feature>
<evidence type="ECO:0000259" key="4">
    <source>
        <dbReference type="PROSITE" id="PS50893"/>
    </source>
</evidence>
<name>A0A3B1D3W9_9ZZZZ</name>
<organism evidence="5">
    <name type="scientific">hydrothermal vent metagenome</name>
    <dbReference type="NCBI Taxonomy" id="652676"/>
    <lineage>
        <taxon>unclassified sequences</taxon>
        <taxon>metagenomes</taxon>
        <taxon>ecological metagenomes</taxon>
    </lineage>
</organism>
<evidence type="ECO:0000256" key="2">
    <source>
        <dbReference type="ARBA" id="ARBA00022741"/>
    </source>
</evidence>
<keyword evidence="2" id="KW-0547">Nucleotide-binding</keyword>
<reference evidence="5" key="1">
    <citation type="submission" date="2018-06" db="EMBL/GenBank/DDBJ databases">
        <authorList>
            <person name="Zhirakovskaya E."/>
        </authorList>
    </citation>
    <scope>NUCLEOTIDE SEQUENCE</scope>
</reference>
<dbReference type="PROSITE" id="PS50893">
    <property type="entry name" value="ABC_TRANSPORTER_2"/>
    <property type="match status" value="1"/>
</dbReference>
<dbReference type="GO" id="GO:0005524">
    <property type="term" value="F:ATP binding"/>
    <property type="evidence" value="ECO:0007669"/>
    <property type="project" value="UniProtKB-KW"/>
</dbReference>